<comment type="caution">
    <text evidence="1">The sequence shown here is derived from an EMBL/GenBank/DDBJ whole genome shotgun (WGS) entry which is preliminary data.</text>
</comment>
<proteinExistence type="predicted"/>
<sequence>MAADGLGVMVRDSGHVIALDTAAMATANTGRPHRRKERIPPGPAANAAAAQLVQSRDATTCMVESTTASTDSTVIDLSVYERAAQKRTLQ</sequence>
<protein>
    <submittedName>
        <fullName evidence="1">Uncharacterized protein</fullName>
    </submittedName>
</protein>
<dbReference type="EMBL" id="LZSF01000223">
    <property type="protein sequence ID" value="OBA82515.1"/>
    <property type="molecule type" value="Genomic_DNA"/>
</dbReference>
<name>A0A1A0MAT1_MYCMU</name>
<dbReference type="AlphaFoldDB" id="A0A1A0MAT1"/>
<dbReference type="Proteomes" id="UP000093962">
    <property type="component" value="Unassembled WGS sequence"/>
</dbReference>
<gene>
    <name evidence="1" type="ORF">A5642_02800</name>
</gene>
<accession>A0A1A0MAT1</accession>
<reference evidence="1 2" key="1">
    <citation type="submission" date="2016-06" db="EMBL/GenBank/DDBJ databases">
        <authorList>
            <person name="Kjaerup R.B."/>
            <person name="Dalgaard T.S."/>
            <person name="Juul-Madsen H.R."/>
        </authorList>
    </citation>
    <scope>NUCLEOTIDE SEQUENCE [LARGE SCALE GENOMIC DNA]</scope>
    <source>
        <strain evidence="1 2">1199456.5</strain>
    </source>
</reference>
<organism evidence="1 2">
    <name type="scientific">Mycolicibacterium mucogenicum</name>
    <name type="common">Mycobacterium mucogenicum</name>
    <dbReference type="NCBI Taxonomy" id="56689"/>
    <lineage>
        <taxon>Bacteria</taxon>
        <taxon>Bacillati</taxon>
        <taxon>Actinomycetota</taxon>
        <taxon>Actinomycetes</taxon>
        <taxon>Mycobacteriales</taxon>
        <taxon>Mycobacteriaceae</taxon>
        <taxon>Mycolicibacterium</taxon>
    </lineage>
</organism>
<evidence type="ECO:0000313" key="1">
    <source>
        <dbReference type="EMBL" id="OBA82515.1"/>
    </source>
</evidence>
<evidence type="ECO:0000313" key="2">
    <source>
        <dbReference type="Proteomes" id="UP000093962"/>
    </source>
</evidence>